<evidence type="ECO:0000256" key="6">
    <source>
        <dbReference type="ARBA" id="ARBA00022989"/>
    </source>
</evidence>
<evidence type="ECO:0000256" key="8">
    <source>
        <dbReference type="SAM" id="Phobius"/>
    </source>
</evidence>
<dbReference type="GO" id="GO:0050897">
    <property type="term" value="F:cobalt ion binding"/>
    <property type="evidence" value="ECO:0007669"/>
    <property type="project" value="TreeGrafter"/>
</dbReference>
<dbReference type="GO" id="GO:0015087">
    <property type="term" value="F:cobalt ion transmembrane transporter activity"/>
    <property type="evidence" value="ECO:0007669"/>
    <property type="project" value="TreeGrafter"/>
</dbReference>
<dbReference type="PANTHER" id="PTHR46494:SF2">
    <property type="entry name" value="MAGNESIUM TRANSPORT PROTEIN CORA"/>
    <property type="match status" value="1"/>
</dbReference>
<name>A0A3Q8SAG1_9BACL</name>
<dbReference type="Pfam" id="PF01544">
    <property type="entry name" value="CorA"/>
    <property type="match status" value="1"/>
</dbReference>
<keyword evidence="7 8" id="KW-0472">Membrane</keyword>
<dbReference type="SUPFAM" id="SSF143865">
    <property type="entry name" value="CorA soluble domain-like"/>
    <property type="match status" value="1"/>
</dbReference>
<evidence type="ECO:0000256" key="1">
    <source>
        <dbReference type="ARBA" id="ARBA00004651"/>
    </source>
</evidence>
<sequence length="331" mass="39161">MRGGRNLNYGKQGERIISFDQGWRWYDLEAEGLEDSIFHKLRQDVPDTEEWLDIIPSVDTNYLSVRFPDGRNPIIFGSLVYSVEEEMQKIKDCVQIHFFVNQDRFITLNLDGHTRQRMHMHEKMKMLHDCKLPIEGMFVLIRTILHYIHVGMDRFENNLRKVEEMMKKHNKKHLMDQILTSRFELLYWSNLFIPFQEIVTAAQEAYLEKELENSVYFRRLVFRTERMNVLFRHYEKEIDTLISIDEAISAFRGNDIMKTLTIMTAIFTPATVIGAIWGMNFDFLPWVKTGITGFLIISAITIISTLAFYLWMNMKGWTGDLLQVDKKDSHL</sequence>
<organism evidence="9 10">
    <name type="scientific">Paenibacillus lentus</name>
    <dbReference type="NCBI Taxonomy" id="1338368"/>
    <lineage>
        <taxon>Bacteria</taxon>
        <taxon>Bacillati</taxon>
        <taxon>Bacillota</taxon>
        <taxon>Bacilli</taxon>
        <taxon>Bacillales</taxon>
        <taxon>Paenibacillaceae</taxon>
        <taxon>Paenibacillus</taxon>
    </lineage>
</organism>
<dbReference type="PANTHER" id="PTHR46494">
    <property type="entry name" value="CORA FAMILY METAL ION TRANSPORTER (EUROFUNG)"/>
    <property type="match status" value="1"/>
</dbReference>
<dbReference type="OrthoDB" id="9803416at2"/>
<dbReference type="Proteomes" id="UP000273145">
    <property type="component" value="Chromosome"/>
</dbReference>
<evidence type="ECO:0000256" key="2">
    <source>
        <dbReference type="ARBA" id="ARBA00009765"/>
    </source>
</evidence>
<evidence type="ECO:0000256" key="3">
    <source>
        <dbReference type="ARBA" id="ARBA00022448"/>
    </source>
</evidence>
<dbReference type="GO" id="GO:0000287">
    <property type="term" value="F:magnesium ion binding"/>
    <property type="evidence" value="ECO:0007669"/>
    <property type="project" value="TreeGrafter"/>
</dbReference>
<accession>A0A3Q8SAG1</accession>
<keyword evidence="6 8" id="KW-1133">Transmembrane helix</keyword>
<dbReference type="SUPFAM" id="SSF144083">
    <property type="entry name" value="Magnesium transport protein CorA, transmembrane region"/>
    <property type="match status" value="1"/>
</dbReference>
<dbReference type="InterPro" id="IPR002523">
    <property type="entry name" value="MgTranspt_CorA/ZnTranspt_ZntB"/>
</dbReference>
<proteinExistence type="inferred from homology"/>
<dbReference type="GO" id="GO:0015095">
    <property type="term" value="F:magnesium ion transmembrane transporter activity"/>
    <property type="evidence" value="ECO:0007669"/>
    <property type="project" value="TreeGrafter"/>
</dbReference>
<keyword evidence="4" id="KW-1003">Cell membrane</keyword>
<dbReference type="KEGG" id="plen:EIM92_08170"/>
<dbReference type="GO" id="GO:0005886">
    <property type="term" value="C:plasma membrane"/>
    <property type="evidence" value="ECO:0007669"/>
    <property type="project" value="UniProtKB-SubCell"/>
</dbReference>
<keyword evidence="3" id="KW-0813">Transport</keyword>
<dbReference type="CDD" id="cd12821">
    <property type="entry name" value="EcCorA_ZntB-like"/>
    <property type="match status" value="1"/>
</dbReference>
<evidence type="ECO:0000313" key="10">
    <source>
        <dbReference type="Proteomes" id="UP000273145"/>
    </source>
</evidence>
<dbReference type="EMBL" id="CP034248">
    <property type="protein sequence ID" value="AZK46172.1"/>
    <property type="molecule type" value="Genomic_DNA"/>
</dbReference>
<comment type="similarity">
    <text evidence="2">Belongs to the CorA metal ion transporter (MIT) (TC 1.A.35) family.</text>
</comment>
<dbReference type="Gene3D" id="1.20.58.340">
    <property type="entry name" value="Magnesium transport protein CorA, transmembrane region"/>
    <property type="match status" value="2"/>
</dbReference>
<gene>
    <name evidence="9" type="ORF">EIM92_08170</name>
</gene>
<feature type="transmembrane region" description="Helical" evidence="8">
    <location>
        <begin position="260"/>
        <end position="279"/>
    </location>
</feature>
<protein>
    <submittedName>
        <fullName evidence="9">Magnesium transporter</fullName>
    </submittedName>
</protein>
<reference evidence="9 10" key="1">
    <citation type="submission" date="2018-11" db="EMBL/GenBank/DDBJ databases">
        <title>Genome sequencing of Paenibacillus lentus DSM25539(T).</title>
        <authorList>
            <person name="Kook J.-K."/>
            <person name="Park S.-N."/>
            <person name="Lim Y.K."/>
        </authorList>
    </citation>
    <scope>NUCLEOTIDE SEQUENCE [LARGE SCALE GENOMIC DNA]</scope>
    <source>
        <strain evidence="9 10">DSM 25539</strain>
    </source>
</reference>
<evidence type="ECO:0000256" key="7">
    <source>
        <dbReference type="ARBA" id="ARBA00023136"/>
    </source>
</evidence>
<dbReference type="InterPro" id="IPR045861">
    <property type="entry name" value="CorA_cytoplasmic_dom"/>
</dbReference>
<dbReference type="InterPro" id="IPR045863">
    <property type="entry name" value="CorA_TM1_TM2"/>
</dbReference>
<evidence type="ECO:0000256" key="5">
    <source>
        <dbReference type="ARBA" id="ARBA00022692"/>
    </source>
</evidence>
<keyword evidence="5 8" id="KW-0812">Transmembrane</keyword>
<feature type="transmembrane region" description="Helical" evidence="8">
    <location>
        <begin position="291"/>
        <end position="312"/>
    </location>
</feature>
<keyword evidence="10" id="KW-1185">Reference proteome</keyword>
<dbReference type="AlphaFoldDB" id="A0A3Q8SAG1"/>
<comment type="subcellular location">
    <subcellularLocation>
        <location evidence="1">Cell membrane</location>
        <topology evidence="1">Multi-pass membrane protein</topology>
    </subcellularLocation>
</comment>
<evidence type="ECO:0000256" key="4">
    <source>
        <dbReference type="ARBA" id="ARBA00022475"/>
    </source>
</evidence>
<evidence type="ECO:0000313" key="9">
    <source>
        <dbReference type="EMBL" id="AZK46172.1"/>
    </source>
</evidence>